<feature type="domain" description="DUF397" evidence="1">
    <location>
        <begin position="7"/>
        <end position="58"/>
    </location>
</feature>
<proteinExistence type="predicted"/>
<evidence type="ECO:0000313" key="2">
    <source>
        <dbReference type="EMBL" id="RFU41247.1"/>
    </source>
</evidence>
<comment type="caution">
    <text evidence="2">The sequence shown here is derived from an EMBL/GenBank/DDBJ whole genome shotgun (WGS) entry which is preliminary data.</text>
</comment>
<reference evidence="2 3" key="1">
    <citation type="submission" date="2018-08" db="EMBL/GenBank/DDBJ databases">
        <title>Actinomadura jelena sp. nov., a novel Actinomycete isolated from soil in Chad.</title>
        <authorList>
            <person name="Shi L."/>
        </authorList>
    </citation>
    <scope>NUCLEOTIDE SEQUENCE [LARGE SCALE GENOMIC DNA]</scope>
    <source>
        <strain evidence="2 3">NEAU-G17</strain>
    </source>
</reference>
<gene>
    <name evidence="2" type="ORF">DZF91_12775</name>
</gene>
<dbReference type="InterPro" id="IPR007278">
    <property type="entry name" value="DUF397"/>
</dbReference>
<evidence type="ECO:0000259" key="1">
    <source>
        <dbReference type="Pfam" id="PF04149"/>
    </source>
</evidence>
<evidence type="ECO:0000313" key="3">
    <source>
        <dbReference type="Proteomes" id="UP000261811"/>
    </source>
</evidence>
<dbReference type="Proteomes" id="UP000261811">
    <property type="component" value="Unassembled WGS sequence"/>
</dbReference>
<organism evidence="2 3">
    <name type="scientific">Actinomadura logoneensis</name>
    <dbReference type="NCBI Taxonomy" id="2293572"/>
    <lineage>
        <taxon>Bacteria</taxon>
        <taxon>Bacillati</taxon>
        <taxon>Actinomycetota</taxon>
        <taxon>Actinomycetes</taxon>
        <taxon>Streptosporangiales</taxon>
        <taxon>Thermomonosporaceae</taxon>
        <taxon>Actinomadura</taxon>
    </lineage>
</organism>
<name>A0A372JML4_9ACTN</name>
<dbReference type="AlphaFoldDB" id="A0A372JML4"/>
<dbReference type="RefSeq" id="WP_117357694.1">
    <property type="nucleotide sequence ID" value="NZ_QURH01000224.1"/>
</dbReference>
<keyword evidence="3" id="KW-1185">Reference proteome</keyword>
<dbReference type="Pfam" id="PF04149">
    <property type="entry name" value="DUF397"/>
    <property type="match status" value="1"/>
</dbReference>
<sequence length="65" mass="7130">MTNNSDLTWRKSSRSDEEFNCVEVASLSAASLAVRDSKRPDGGVLTLDRQAWDALRTALSRDSTA</sequence>
<accession>A0A372JML4</accession>
<dbReference type="OrthoDB" id="3430276at2"/>
<dbReference type="EMBL" id="QURH01000224">
    <property type="protein sequence ID" value="RFU41247.1"/>
    <property type="molecule type" value="Genomic_DNA"/>
</dbReference>
<protein>
    <submittedName>
        <fullName evidence="2">DUF397 domain-containing protein</fullName>
    </submittedName>
</protein>